<protein>
    <submittedName>
        <fullName evidence="1">Uncharacterized protein</fullName>
    </submittedName>
</protein>
<name>A0A9I9E7M5_CUCME</name>
<evidence type="ECO:0000313" key="1">
    <source>
        <dbReference type="EnsemblPlants" id="MELO3C029927.2.1"/>
    </source>
</evidence>
<reference evidence="1" key="1">
    <citation type="submission" date="2023-03" db="UniProtKB">
        <authorList>
            <consortium name="EnsemblPlants"/>
        </authorList>
    </citation>
    <scope>IDENTIFICATION</scope>
</reference>
<proteinExistence type="predicted"/>
<organism evidence="1">
    <name type="scientific">Cucumis melo</name>
    <name type="common">Muskmelon</name>
    <dbReference type="NCBI Taxonomy" id="3656"/>
    <lineage>
        <taxon>Eukaryota</taxon>
        <taxon>Viridiplantae</taxon>
        <taxon>Streptophyta</taxon>
        <taxon>Embryophyta</taxon>
        <taxon>Tracheophyta</taxon>
        <taxon>Spermatophyta</taxon>
        <taxon>Magnoliopsida</taxon>
        <taxon>eudicotyledons</taxon>
        <taxon>Gunneridae</taxon>
        <taxon>Pentapetalae</taxon>
        <taxon>rosids</taxon>
        <taxon>fabids</taxon>
        <taxon>Cucurbitales</taxon>
        <taxon>Cucurbitaceae</taxon>
        <taxon>Benincaseae</taxon>
        <taxon>Cucumis</taxon>
    </lineage>
</organism>
<dbReference type="EnsemblPlants" id="MELO3C029927.2.1">
    <property type="protein sequence ID" value="MELO3C029927.2.1"/>
    <property type="gene ID" value="MELO3C029927.2"/>
</dbReference>
<sequence length="82" mass="9172">MEKNFFFFGAFVFFLKRTATRPSNFFPAACPPPHVSAAHHRYPIVFRSTVAVGQYTPYVRDAMGSLLLSVPSNSCAPMRSLN</sequence>
<dbReference type="AlphaFoldDB" id="A0A9I9E7M5"/>
<dbReference type="Gramene" id="MELO3C029927.2.1">
    <property type="protein sequence ID" value="MELO3C029927.2.1"/>
    <property type="gene ID" value="MELO3C029927.2"/>
</dbReference>
<accession>A0A9I9E7M5</accession>